<organism evidence="1">
    <name type="scientific">Anopheles darlingi</name>
    <name type="common">Mosquito</name>
    <dbReference type="NCBI Taxonomy" id="43151"/>
    <lineage>
        <taxon>Eukaryota</taxon>
        <taxon>Metazoa</taxon>
        <taxon>Ecdysozoa</taxon>
        <taxon>Arthropoda</taxon>
        <taxon>Hexapoda</taxon>
        <taxon>Insecta</taxon>
        <taxon>Pterygota</taxon>
        <taxon>Neoptera</taxon>
        <taxon>Endopterygota</taxon>
        <taxon>Diptera</taxon>
        <taxon>Nematocera</taxon>
        <taxon>Culicoidea</taxon>
        <taxon>Culicidae</taxon>
        <taxon>Anophelinae</taxon>
        <taxon>Anopheles</taxon>
    </lineage>
</organism>
<dbReference type="AlphaFoldDB" id="A0A2M4DAP7"/>
<protein>
    <submittedName>
        <fullName evidence="1">Putative secreted protein</fullName>
    </submittedName>
</protein>
<proteinExistence type="predicted"/>
<reference evidence="1" key="1">
    <citation type="submission" date="2018-01" db="EMBL/GenBank/DDBJ databases">
        <title>An insight into the sialome of Amazonian anophelines.</title>
        <authorList>
            <person name="Ribeiro J.M."/>
            <person name="Scarpassa V."/>
            <person name="Calvo E."/>
        </authorList>
    </citation>
    <scope>NUCLEOTIDE SEQUENCE</scope>
</reference>
<evidence type="ECO:0000313" key="1">
    <source>
        <dbReference type="EMBL" id="MBW74571.1"/>
    </source>
</evidence>
<sequence>MVYVVQWATVLNSRTALAYSLHSLLVTDDAPSTSMFVSPSTTGFGTSGSCSSKIATFGITYANISGRCGEMGNRSWPTKRRSPSKMLISVLPNRSRLLWKGWFKCGFK</sequence>
<accession>A0A2M4DAP7</accession>
<dbReference type="EMBL" id="GGFL01010393">
    <property type="protein sequence ID" value="MBW74571.1"/>
    <property type="molecule type" value="Transcribed_RNA"/>
</dbReference>
<name>A0A2M4DAP7_ANODA</name>